<dbReference type="Proteomes" id="UP000281553">
    <property type="component" value="Unassembled WGS sequence"/>
</dbReference>
<dbReference type="OrthoDB" id="5810437at2759"/>
<dbReference type="PANTHER" id="PTHR44147">
    <property type="entry name" value="DEHYDROGENASE/REDUCTASE SDR FAMILY MEMBER 1"/>
    <property type="match status" value="1"/>
</dbReference>
<dbReference type="AlphaFoldDB" id="A0A3P7QWV3"/>
<evidence type="ECO:0000313" key="2">
    <source>
        <dbReference type="Proteomes" id="UP000281553"/>
    </source>
</evidence>
<sequence>MRVDLYDDSESPELTGIVIAHLLAEPKEKLLARSGRVIFVADTALAMGIRDIDGNPPISLRSLRFLVEATGRTRLSHLVPEFMRLPYSAFNQIGSKF</sequence>
<gene>
    <name evidence="1" type="ORF">DILT_LOCUS17013</name>
</gene>
<accession>A0A3P7QWV3</accession>
<keyword evidence="2" id="KW-1185">Reference proteome</keyword>
<organism evidence="1 2">
    <name type="scientific">Dibothriocephalus latus</name>
    <name type="common">Fish tapeworm</name>
    <name type="synonym">Diphyllobothrium latum</name>
    <dbReference type="NCBI Taxonomy" id="60516"/>
    <lineage>
        <taxon>Eukaryota</taxon>
        <taxon>Metazoa</taxon>
        <taxon>Spiralia</taxon>
        <taxon>Lophotrochozoa</taxon>
        <taxon>Platyhelminthes</taxon>
        <taxon>Cestoda</taxon>
        <taxon>Eucestoda</taxon>
        <taxon>Diphyllobothriidea</taxon>
        <taxon>Diphyllobothriidae</taxon>
        <taxon>Dibothriocephalus</taxon>
    </lineage>
</organism>
<proteinExistence type="predicted"/>
<dbReference type="EMBL" id="UYRU01088765">
    <property type="protein sequence ID" value="VDN36362.1"/>
    <property type="molecule type" value="Genomic_DNA"/>
</dbReference>
<protein>
    <submittedName>
        <fullName evidence="1">Uncharacterized protein</fullName>
    </submittedName>
</protein>
<evidence type="ECO:0000313" key="1">
    <source>
        <dbReference type="EMBL" id="VDN36362.1"/>
    </source>
</evidence>
<name>A0A3P7QWV3_DIBLA</name>
<dbReference type="PANTHER" id="PTHR44147:SF2">
    <property type="entry name" value="DEHYDROGENASE_REDUCTASE SDR FAMILY MEMBER 1"/>
    <property type="match status" value="1"/>
</dbReference>
<reference evidence="1 2" key="1">
    <citation type="submission" date="2018-11" db="EMBL/GenBank/DDBJ databases">
        <authorList>
            <consortium name="Pathogen Informatics"/>
        </authorList>
    </citation>
    <scope>NUCLEOTIDE SEQUENCE [LARGE SCALE GENOMIC DNA]</scope>
</reference>